<dbReference type="InterPro" id="IPR001647">
    <property type="entry name" value="HTH_TetR"/>
</dbReference>
<dbReference type="PANTHER" id="PTHR43479">
    <property type="entry name" value="ACREF/ENVCD OPERON REPRESSOR-RELATED"/>
    <property type="match status" value="1"/>
</dbReference>
<dbReference type="InterPro" id="IPR009057">
    <property type="entry name" value="Homeodomain-like_sf"/>
</dbReference>
<organism evidence="4 5">
    <name type="scientific">Fructilactobacillus lindneri DSM 20690 = JCM 11027</name>
    <dbReference type="NCBI Taxonomy" id="1122148"/>
    <lineage>
        <taxon>Bacteria</taxon>
        <taxon>Bacillati</taxon>
        <taxon>Bacillota</taxon>
        <taxon>Bacilli</taxon>
        <taxon>Lactobacillales</taxon>
        <taxon>Lactobacillaceae</taxon>
        <taxon>Fructilactobacillus</taxon>
    </lineage>
</organism>
<dbReference type="Gene3D" id="1.10.357.10">
    <property type="entry name" value="Tetracycline Repressor, domain 2"/>
    <property type="match status" value="1"/>
</dbReference>
<evidence type="ECO:0000259" key="3">
    <source>
        <dbReference type="PROSITE" id="PS50977"/>
    </source>
</evidence>
<feature type="DNA-binding region" description="H-T-H motif" evidence="2">
    <location>
        <begin position="34"/>
        <end position="53"/>
    </location>
</feature>
<reference evidence="4 5" key="1">
    <citation type="journal article" date="2015" name="Genome Announc.">
        <title>Expanding the biotechnology potential of lactobacilli through comparative genomics of 213 strains and associated genera.</title>
        <authorList>
            <person name="Sun Z."/>
            <person name="Harris H.M."/>
            <person name="McCann A."/>
            <person name="Guo C."/>
            <person name="Argimon S."/>
            <person name="Zhang W."/>
            <person name="Yang X."/>
            <person name="Jeffery I.B."/>
            <person name="Cooney J.C."/>
            <person name="Kagawa T.F."/>
            <person name="Liu W."/>
            <person name="Song Y."/>
            <person name="Salvetti E."/>
            <person name="Wrobel A."/>
            <person name="Rasinkangas P."/>
            <person name="Parkhill J."/>
            <person name="Rea M.C."/>
            <person name="O'Sullivan O."/>
            <person name="Ritari J."/>
            <person name="Douillard F.P."/>
            <person name="Paul Ross R."/>
            <person name="Yang R."/>
            <person name="Briner A.E."/>
            <person name="Felis G.E."/>
            <person name="de Vos W.M."/>
            <person name="Barrangou R."/>
            <person name="Klaenhammer T.R."/>
            <person name="Caufield P.W."/>
            <person name="Cui Y."/>
            <person name="Zhang H."/>
            <person name="O'Toole P.W."/>
        </authorList>
    </citation>
    <scope>NUCLEOTIDE SEQUENCE [LARGE SCALE GENOMIC DNA]</scope>
    <source>
        <strain evidence="4 5">DSM 20690</strain>
    </source>
</reference>
<feature type="domain" description="HTH tetR-type" evidence="3">
    <location>
        <begin position="11"/>
        <end position="71"/>
    </location>
</feature>
<dbReference type="Proteomes" id="UP000051565">
    <property type="component" value="Unassembled WGS sequence"/>
</dbReference>
<name>A0A0R2JVQ6_9LACO</name>
<comment type="caution">
    <text evidence="4">The sequence shown here is derived from an EMBL/GenBank/DDBJ whole genome shotgun (WGS) entry which is preliminary data.</text>
</comment>
<accession>A0A0R2JVQ6</accession>
<evidence type="ECO:0000313" key="5">
    <source>
        <dbReference type="Proteomes" id="UP000051565"/>
    </source>
</evidence>
<dbReference type="InterPro" id="IPR039532">
    <property type="entry name" value="TetR_C_Firmicutes"/>
</dbReference>
<dbReference type="GO" id="GO:0003677">
    <property type="term" value="F:DNA binding"/>
    <property type="evidence" value="ECO:0007669"/>
    <property type="project" value="UniProtKB-UniRule"/>
</dbReference>
<dbReference type="PRINTS" id="PR00455">
    <property type="entry name" value="HTHTETR"/>
</dbReference>
<dbReference type="PATRIC" id="fig|1122148.6.peg.1083"/>
<keyword evidence="1 2" id="KW-0238">DNA-binding</keyword>
<dbReference type="Pfam" id="PF00440">
    <property type="entry name" value="TetR_N"/>
    <property type="match status" value="1"/>
</dbReference>
<dbReference type="AlphaFoldDB" id="A0A0R2JVQ6"/>
<keyword evidence="5" id="KW-1185">Reference proteome</keyword>
<evidence type="ECO:0000313" key="4">
    <source>
        <dbReference type="EMBL" id="KRN78778.1"/>
    </source>
</evidence>
<evidence type="ECO:0000256" key="2">
    <source>
        <dbReference type="PROSITE-ProRule" id="PRU00335"/>
    </source>
</evidence>
<dbReference type="STRING" id="53444.AYR59_02870"/>
<dbReference type="PROSITE" id="PS50977">
    <property type="entry name" value="HTH_TETR_2"/>
    <property type="match status" value="1"/>
</dbReference>
<dbReference type="SUPFAM" id="SSF46689">
    <property type="entry name" value="Homeodomain-like"/>
    <property type="match status" value="1"/>
</dbReference>
<gene>
    <name evidence="4" type="ORF">IV52_GL001057</name>
</gene>
<proteinExistence type="predicted"/>
<dbReference type="InterPro" id="IPR050624">
    <property type="entry name" value="HTH-type_Tx_Regulator"/>
</dbReference>
<dbReference type="PANTHER" id="PTHR43479:SF7">
    <property type="entry name" value="TETR-FAMILY TRANSCRIPTIONAL REGULATOR"/>
    <property type="match status" value="1"/>
</dbReference>
<dbReference type="EMBL" id="JQBT01000033">
    <property type="protein sequence ID" value="KRN78778.1"/>
    <property type="molecule type" value="Genomic_DNA"/>
</dbReference>
<protein>
    <recommendedName>
        <fullName evidence="3">HTH tetR-type domain-containing protein</fullName>
    </recommendedName>
</protein>
<evidence type="ECO:0000256" key="1">
    <source>
        <dbReference type="ARBA" id="ARBA00023125"/>
    </source>
</evidence>
<sequence length="215" mass="24681">MEKLVKQLRKTNTVAEIKNAFVDLIYSKGFRSMNVTDITRAAGIGRGTFYTHYTDKYDLLEKIEDELLDQLQSDLKNVMPNAMQWLIVDKNAATPAPFILETLNNFYQNRRLIAALLSEKGDPHFIGKVKKIIFADLDSSLTKLDKQVTVADKIPEDYAREFTIDEVMGVIVYWISKAHPEEPAEVAQIITKLQNEAPMQLFSMKKDKERKSKHE</sequence>
<dbReference type="Pfam" id="PF14278">
    <property type="entry name" value="TetR_C_8"/>
    <property type="match status" value="1"/>
</dbReference>